<dbReference type="CDD" id="cd11592">
    <property type="entry name" value="Agmatinase_PAH"/>
    <property type="match status" value="1"/>
</dbReference>
<dbReference type="InterPro" id="IPR023696">
    <property type="entry name" value="Ureohydrolase_dom_sf"/>
</dbReference>
<feature type="binding site" evidence="4">
    <location>
        <position position="145"/>
    </location>
    <ligand>
        <name>Mn(2+)</name>
        <dbReference type="ChEBI" id="CHEBI:29035"/>
        <label>1</label>
    </ligand>
</feature>
<dbReference type="GO" id="GO:0008783">
    <property type="term" value="F:agmatinase activity"/>
    <property type="evidence" value="ECO:0007669"/>
    <property type="project" value="UniProtKB-EC"/>
</dbReference>
<dbReference type="Proteomes" id="UP000282028">
    <property type="component" value="Unassembled WGS sequence"/>
</dbReference>
<keyword evidence="3 5" id="KW-0378">Hydrolase</keyword>
<dbReference type="GO" id="GO:0046872">
    <property type="term" value="F:metal ion binding"/>
    <property type="evidence" value="ECO:0007669"/>
    <property type="project" value="UniProtKB-KW"/>
</dbReference>
<dbReference type="PROSITE" id="PS51409">
    <property type="entry name" value="ARGINASE_2"/>
    <property type="match status" value="1"/>
</dbReference>
<evidence type="ECO:0000313" key="6">
    <source>
        <dbReference type="Proteomes" id="UP000282028"/>
    </source>
</evidence>
<dbReference type="InterPro" id="IPR006035">
    <property type="entry name" value="Ureohydrolase"/>
</dbReference>
<comment type="similarity">
    <text evidence="1">Belongs to the arginase family. Agmatinase subfamily.</text>
</comment>
<keyword evidence="4" id="KW-0464">Manganese</keyword>
<dbReference type="Gene3D" id="3.40.800.10">
    <property type="entry name" value="Ureohydrolase domain"/>
    <property type="match status" value="1"/>
</dbReference>
<accession>A0A3M8BV07</accession>
<keyword evidence="6" id="KW-1185">Reference proteome</keyword>
<comment type="cofactor">
    <cofactor evidence="4">
        <name>Mn(2+)</name>
        <dbReference type="ChEBI" id="CHEBI:29035"/>
    </cofactor>
    <text evidence="4">Binds 2 manganese ions per subunit.</text>
</comment>
<feature type="binding site" evidence="4">
    <location>
        <position position="234"/>
    </location>
    <ligand>
        <name>Mn(2+)</name>
        <dbReference type="ChEBI" id="CHEBI:29035"/>
        <label>2</label>
    </ligand>
</feature>
<protein>
    <submittedName>
        <fullName evidence="5">Agmatinase</fullName>
        <ecNumber evidence="5">3.5.3.11</ecNumber>
    </submittedName>
</protein>
<name>A0A3M8BV07_9BACL</name>
<evidence type="ECO:0000313" key="5">
    <source>
        <dbReference type="EMBL" id="RNB67252.1"/>
    </source>
</evidence>
<dbReference type="PIRSF" id="PIRSF036979">
    <property type="entry name" value="Arginase"/>
    <property type="match status" value="1"/>
</dbReference>
<evidence type="ECO:0000256" key="3">
    <source>
        <dbReference type="ARBA" id="ARBA00022801"/>
    </source>
</evidence>
<dbReference type="GO" id="GO:0033389">
    <property type="term" value="P:putrescine biosynthetic process from arginine, via agmatine"/>
    <property type="evidence" value="ECO:0007669"/>
    <property type="project" value="TreeGrafter"/>
</dbReference>
<evidence type="ECO:0000256" key="2">
    <source>
        <dbReference type="ARBA" id="ARBA00022723"/>
    </source>
</evidence>
<dbReference type="OrthoDB" id="9788689at2"/>
<feature type="binding site" evidence="4">
    <location>
        <position position="143"/>
    </location>
    <ligand>
        <name>Mn(2+)</name>
        <dbReference type="ChEBI" id="CHEBI:29035"/>
        <label>1</label>
    </ligand>
</feature>
<feature type="binding site" evidence="4">
    <location>
        <position position="120"/>
    </location>
    <ligand>
        <name>Mn(2+)</name>
        <dbReference type="ChEBI" id="CHEBI:29035"/>
        <label>1</label>
    </ligand>
</feature>
<sequence>MQYPLTPDIQPEFCTTGSFMRLPYSREDAKVAIVGLPFDTAASFRVGARFAPQAIRQASMLLFPYHPIHQVYPFEDTRAIDIGDVSVIPHNIHRSYERIQAAMLDLMKKGIVPIGLGGDHSITLATLRAAKEVYGQVALIQFDSHTDTWDTYYDEKYWHGSAFIRAYEEKLLKPDKVFQLGIRGTLNHPGDLDASLELGYNVITTQELRRRGVEEVVAQIKQQLGDTPCFLSFDIDFVDPAFALGTGTPEVGGFTSFETLELVRSLKDLHYIGFDLVEVLPPYDPAQTTSLLAATLIHDFAALVAIRS</sequence>
<dbReference type="RefSeq" id="WP_122911220.1">
    <property type="nucleotide sequence ID" value="NZ_CBCSBE010000036.1"/>
</dbReference>
<keyword evidence="2 4" id="KW-0479">Metal-binding</keyword>
<gene>
    <name evidence="5" type="primary">speB</name>
    <name evidence="5" type="ORF">EDM52_22890</name>
</gene>
<proteinExistence type="inferred from homology"/>
<organism evidence="5 6">
    <name type="scientific">Brevibacillus invocatus</name>
    <dbReference type="NCBI Taxonomy" id="173959"/>
    <lineage>
        <taxon>Bacteria</taxon>
        <taxon>Bacillati</taxon>
        <taxon>Bacillota</taxon>
        <taxon>Bacilli</taxon>
        <taxon>Bacillales</taxon>
        <taxon>Paenibacillaceae</taxon>
        <taxon>Brevibacillus</taxon>
    </lineage>
</organism>
<dbReference type="InterPro" id="IPR005925">
    <property type="entry name" value="Agmatinase-rel"/>
</dbReference>
<dbReference type="NCBIfam" id="TIGR01230">
    <property type="entry name" value="agmatinase"/>
    <property type="match status" value="1"/>
</dbReference>
<dbReference type="PANTHER" id="PTHR11358">
    <property type="entry name" value="ARGINASE/AGMATINASE"/>
    <property type="match status" value="1"/>
</dbReference>
<feature type="binding site" evidence="4">
    <location>
        <position position="236"/>
    </location>
    <ligand>
        <name>Mn(2+)</name>
        <dbReference type="ChEBI" id="CHEBI:29035"/>
        <label>1</label>
    </ligand>
</feature>
<dbReference type="Pfam" id="PF00491">
    <property type="entry name" value="Arginase"/>
    <property type="match status" value="1"/>
</dbReference>
<dbReference type="SUPFAM" id="SSF52768">
    <property type="entry name" value="Arginase/deacetylase"/>
    <property type="match status" value="1"/>
</dbReference>
<evidence type="ECO:0000256" key="4">
    <source>
        <dbReference type="PIRSR" id="PIRSR036979-1"/>
    </source>
</evidence>
<feature type="binding site" evidence="4">
    <location>
        <position position="147"/>
    </location>
    <ligand>
        <name>Mn(2+)</name>
        <dbReference type="ChEBI" id="CHEBI:29035"/>
        <label>1</label>
    </ligand>
</feature>
<dbReference type="PANTHER" id="PTHR11358:SF26">
    <property type="entry name" value="GUANIDINO ACID HYDROLASE, MITOCHONDRIAL"/>
    <property type="match status" value="1"/>
</dbReference>
<dbReference type="EC" id="3.5.3.11" evidence="5"/>
<comment type="caution">
    <text evidence="5">The sequence shown here is derived from an EMBL/GenBank/DDBJ whole genome shotgun (WGS) entry which is preliminary data.</text>
</comment>
<dbReference type="PRINTS" id="PR00116">
    <property type="entry name" value="ARGINASE"/>
</dbReference>
<dbReference type="EMBL" id="RHHR01000054">
    <property type="protein sequence ID" value="RNB67252.1"/>
    <property type="molecule type" value="Genomic_DNA"/>
</dbReference>
<reference evidence="5 6" key="1">
    <citation type="submission" date="2018-10" db="EMBL/GenBank/DDBJ databases">
        <title>Phylogenomics of Brevibacillus.</title>
        <authorList>
            <person name="Dunlap C."/>
        </authorList>
    </citation>
    <scope>NUCLEOTIDE SEQUENCE [LARGE SCALE GENOMIC DNA]</scope>
    <source>
        <strain evidence="5 6">JCM 12215</strain>
    </source>
</reference>
<evidence type="ECO:0000256" key="1">
    <source>
        <dbReference type="ARBA" id="ARBA00009227"/>
    </source>
</evidence>
<dbReference type="AlphaFoldDB" id="A0A3M8BV07"/>